<evidence type="ECO:0000313" key="2">
    <source>
        <dbReference type="EMBL" id="KAF6747257.1"/>
    </source>
</evidence>
<reference evidence="2 3" key="1">
    <citation type="submission" date="2020-07" db="EMBL/GenBank/DDBJ databases">
        <title>Comparative genomics of pyrophilous fungi reveals a link between fire events and developmental genes.</title>
        <authorList>
            <consortium name="DOE Joint Genome Institute"/>
            <person name="Steindorff A.S."/>
            <person name="Carver A."/>
            <person name="Calhoun S."/>
            <person name="Stillman K."/>
            <person name="Liu H."/>
            <person name="Lipzen A."/>
            <person name="Pangilinan J."/>
            <person name="Labutti K."/>
            <person name="Bruns T.D."/>
            <person name="Grigoriev I.V."/>
        </authorList>
    </citation>
    <scope>NUCLEOTIDE SEQUENCE [LARGE SCALE GENOMIC DNA]</scope>
    <source>
        <strain evidence="2 3">CBS 144469</strain>
    </source>
</reference>
<keyword evidence="3" id="KW-1185">Reference proteome</keyword>
<dbReference type="OrthoDB" id="2104739at2759"/>
<evidence type="ECO:0000256" key="1">
    <source>
        <dbReference type="SAM" id="MobiDB-lite"/>
    </source>
</evidence>
<sequence>MPLSEKLAPESLPTNPFQAEDGAYNTYDHCLNLEKEQRWNAIDKGLAQLYSVDIMGDIPPVTIARVLGHCLRLAPSEEGRQVLAREILDCNGGQELLAGLGHLYVYGLIRVFYNPKGPMPSISTGQSPGHGLQDAVRRARSHLLKRSDPNPEDLRQLLLVRDNCACVFTGALDFDAVGQEAAEAASALNPDETLTFTNVAHIITQSLPSGT</sequence>
<dbReference type="AlphaFoldDB" id="A0A8H6M0H2"/>
<dbReference type="EMBL" id="JACGCI010000083">
    <property type="protein sequence ID" value="KAF6747257.1"/>
    <property type="molecule type" value="Genomic_DNA"/>
</dbReference>
<accession>A0A8H6M0H2</accession>
<gene>
    <name evidence="2" type="ORF">DFP72DRAFT_1075516</name>
</gene>
<organism evidence="2 3">
    <name type="scientific">Ephemerocybe angulata</name>
    <dbReference type="NCBI Taxonomy" id="980116"/>
    <lineage>
        <taxon>Eukaryota</taxon>
        <taxon>Fungi</taxon>
        <taxon>Dikarya</taxon>
        <taxon>Basidiomycota</taxon>
        <taxon>Agaricomycotina</taxon>
        <taxon>Agaricomycetes</taxon>
        <taxon>Agaricomycetidae</taxon>
        <taxon>Agaricales</taxon>
        <taxon>Agaricineae</taxon>
        <taxon>Psathyrellaceae</taxon>
        <taxon>Ephemerocybe</taxon>
    </lineage>
</organism>
<comment type="caution">
    <text evidence="2">The sequence shown here is derived from an EMBL/GenBank/DDBJ whole genome shotgun (WGS) entry which is preliminary data.</text>
</comment>
<feature type="region of interest" description="Disordered" evidence="1">
    <location>
        <begin position="1"/>
        <end position="20"/>
    </location>
</feature>
<evidence type="ECO:0000313" key="3">
    <source>
        <dbReference type="Proteomes" id="UP000521943"/>
    </source>
</evidence>
<proteinExistence type="predicted"/>
<dbReference type="Proteomes" id="UP000521943">
    <property type="component" value="Unassembled WGS sequence"/>
</dbReference>
<protein>
    <submittedName>
        <fullName evidence="2">Uncharacterized protein</fullName>
    </submittedName>
</protein>
<name>A0A8H6M0H2_9AGAR</name>